<comment type="caution">
    <text evidence="1">The sequence shown here is derived from an EMBL/GenBank/DDBJ whole genome shotgun (WGS) entry which is preliminary data.</text>
</comment>
<dbReference type="EMBL" id="LVKB01000104">
    <property type="protein sequence ID" value="ORD96285.1"/>
    <property type="molecule type" value="Genomic_DNA"/>
</dbReference>
<name>A0A1X0Q9A7_9MICR</name>
<sequence length="94" mass="10902">MKSEFIYKHFKLSKSTSRVGHDILNSSSYPTLNINIITNDRIITNCYFATYYVTNNTVSTKKTTETVKFNGKILGIKLDEQPFFHNENFEQPKS</sequence>
<accession>A0A1X0Q9A7</accession>
<protein>
    <submittedName>
        <fullName evidence="1">Uncharacterized protein</fullName>
    </submittedName>
</protein>
<evidence type="ECO:0000313" key="1">
    <source>
        <dbReference type="EMBL" id="ORD96285.1"/>
    </source>
</evidence>
<proteinExistence type="predicted"/>
<evidence type="ECO:0000313" key="2">
    <source>
        <dbReference type="Proteomes" id="UP000192356"/>
    </source>
</evidence>
<dbReference type="VEuPathDB" id="MicrosporidiaDB:HERIO_1768"/>
<keyword evidence="2" id="KW-1185">Reference proteome</keyword>
<reference evidence="1 2" key="1">
    <citation type="journal article" date="2017" name="Environ. Microbiol.">
        <title>Decay of the glycolytic pathway and adaptation to intranuclear parasitism within Enterocytozoonidae microsporidia.</title>
        <authorList>
            <person name="Wiredu Boakye D."/>
            <person name="Jaroenlak P."/>
            <person name="Prachumwat A."/>
            <person name="Williams T.A."/>
            <person name="Bateman K.S."/>
            <person name="Itsathitphaisarn O."/>
            <person name="Sritunyalucksana K."/>
            <person name="Paszkiewicz K.H."/>
            <person name="Moore K.A."/>
            <person name="Stentiford G.D."/>
            <person name="Williams B.A."/>
        </authorList>
    </citation>
    <scope>NUCLEOTIDE SEQUENCE [LARGE SCALE GENOMIC DNA]</scope>
    <source>
        <strain evidence="1 2">GB1</strain>
    </source>
</reference>
<dbReference type="AlphaFoldDB" id="A0A1X0Q9A7"/>
<organism evidence="1 2">
    <name type="scientific">Hepatospora eriocheir</name>
    <dbReference type="NCBI Taxonomy" id="1081669"/>
    <lineage>
        <taxon>Eukaryota</taxon>
        <taxon>Fungi</taxon>
        <taxon>Fungi incertae sedis</taxon>
        <taxon>Microsporidia</taxon>
        <taxon>Hepatosporidae</taxon>
        <taxon>Hepatospora</taxon>
    </lineage>
</organism>
<gene>
    <name evidence="1" type="ORF">HERIO_1768</name>
</gene>
<dbReference type="Proteomes" id="UP000192356">
    <property type="component" value="Unassembled WGS sequence"/>
</dbReference>